<dbReference type="PROSITE" id="PS00092">
    <property type="entry name" value="N6_MTASE"/>
    <property type="match status" value="1"/>
</dbReference>
<dbReference type="OMA" id="FNWLMPY"/>
<dbReference type="AlphaFoldDB" id="A0AA35UU58"/>
<evidence type="ECO:0000256" key="2">
    <source>
        <dbReference type="ARBA" id="ARBA00005269"/>
    </source>
</evidence>
<gene>
    <name evidence="9" type="primary">rsmD</name>
    <name evidence="9" type="ORF">MCNOR_1318</name>
</gene>
<evidence type="ECO:0000256" key="6">
    <source>
        <dbReference type="ARBA" id="ARBA00022679"/>
    </source>
</evidence>
<dbReference type="InterPro" id="IPR004398">
    <property type="entry name" value="RNA_MeTrfase_RsmD"/>
</dbReference>
<evidence type="ECO:0000256" key="1">
    <source>
        <dbReference type="ARBA" id="ARBA00002649"/>
    </source>
</evidence>
<keyword evidence="8" id="KW-0698">rRNA processing</keyword>
<dbReference type="GO" id="GO:0052913">
    <property type="term" value="F:16S rRNA (guanine(966)-N(2))-methyltransferase activity"/>
    <property type="evidence" value="ECO:0007669"/>
    <property type="project" value="UniProtKB-EC"/>
</dbReference>
<dbReference type="InterPro" id="IPR002052">
    <property type="entry name" value="DNA_methylase_N6_adenine_CS"/>
</dbReference>
<dbReference type="PANTHER" id="PTHR43542:SF1">
    <property type="entry name" value="METHYLTRANSFERASE"/>
    <property type="match status" value="1"/>
</dbReference>
<dbReference type="GeneID" id="88222415"/>
<reference evidence="9" key="1">
    <citation type="submission" date="2023-03" db="EMBL/GenBank/DDBJ databases">
        <authorList>
            <person name="Pearce D."/>
        </authorList>
    </citation>
    <scope>NUCLEOTIDE SEQUENCE</scope>
    <source>
        <strain evidence="9">Mc</strain>
    </source>
</reference>
<dbReference type="Proteomes" id="UP001158598">
    <property type="component" value="Chromosome"/>
</dbReference>
<organism evidence="9 10">
    <name type="scientific">Methylococcus capsulatus</name>
    <dbReference type="NCBI Taxonomy" id="414"/>
    <lineage>
        <taxon>Bacteria</taxon>
        <taxon>Pseudomonadati</taxon>
        <taxon>Pseudomonadota</taxon>
        <taxon>Gammaproteobacteria</taxon>
        <taxon>Methylococcales</taxon>
        <taxon>Methylococcaceae</taxon>
        <taxon>Methylococcus</taxon>
    </lineage>
</organism>
<accession>A0AA35UU58</accession>
<evidence type="ECO:0000256" key="7">
    <source>
        <dbReference type="ARBA" id="ARBA00048326"/>
    </source>
</evidence>
<evidence type="ECO:0000256" key="4">
    <source>
        <dbReference type="ARBA" id="ARBA00013682"/>
    </source>
</evidence>
<dbReference type="NCBIfam" id="TIGR00095">
    <property type="entry name" value="16S rRNA (guanine(966)-N(2))-methyltransferase RsmD"/>
    <property type="match status" value="1"/>
</dbReference>
<dbReference type="GO" id="GO:0003676">
    <property type="term" value="F:nucleic acid binding"/>
    <property type="evidence" value="ECO:0007669"/>
    <property type="project" value="InterPro"/>
</dbReference>
<dbReference type="PANTHER" id="PTHR43542">
    <property type="entry name" value="METHYLTRANSFERASE"/>
    <property type="match status" value="1"/>
</dbReference>
<comment type="catalytic activity">
    <reaction evidence="7 8">
        <text>guanosine(966) in 16S rRNA + S-adenosyl-L-methionine = N(2)-methylguanosine(966) in 16S rRNA + S-adenosyl-L-homocysteine + H(+)</text>
        <dbReference type="Rhea" id="RHEA:23548"/>
        <dbReference type="Rhea" id="RHEA-COMP:10211"/>
        <dbReference type="Rhea" id="RHEA-COMP:10212"/>
        <dbReference type="ChEBI" id="CHEBI:15378"/>
        <dbReference type="ChEBI" id="CHEBI:57856"/>
        <dbReference type="ChEBI" id="CHEBI:59789"/>
        <dbReference type="ChEBI" id="CHEBI:74269"/>
        <dbReference type="ChEBI" id="CHEBI:74481"/>
        <dbReference type="EC" id="2.1.1.171"/>
    </reaction>
</comment>
<keyword evidence="5 8" id="KW-0489">Methyltransferase</keyword>
<evidence type="ECO:0000313" key="9">
    <source>
        <dbReference type="EMBL" id="CAI8787229.1"/>
    </source>
</evidence>
<dbReference type="EMBL" id="OX458332">
    <property type="protein sequence ID" value="CAI8787229.1"/>
    <property type="molecule type" value="Genomic_DNA"/>
</dbReference>
<keyword evidence="6 8" id="KW-0808">Transferase</keyword>
<dbReference type="PIRSF" id="PIRSF004553">
    <property type="entry name" value="CHP00095"/>
    <property type="match status" value="1"/>
</dbReference>
<dbReference type="Gene3D" id="3.40.50.150">
    <property type="entry name" value="Vaccinia Virus protein VP39"/>
    <property type="match status" value="1"/>
</dbReference>
<dbReference type="InterPro" id="IPR029063">
    <property type="entry name" value="SAM-dependent_MTases_sf"/>
</dbReference>
<sequence length="188" mass="20849">MRNELRIIGGLWRSRRIRFAPEPGLRPTPDRVRETVFNWLQQHIGGAVCLDLYAGSGALGFEAASRGAARVIQVERNPRVCRVLKQSCAMLNAGQITVVCAETMKFLSGRPEVFDLVFLDPPFRTGQVGPCCRKLEQGGWLKPGARIYVEAEAGPAPDGIPANWTLLREKASGDVAYRLYQRLEESPV</sequence>
<protein>
    <recommendedName>
        <fullName evidence="4 8">Ribosomal RNA small subunit methyltransferase D</fullName>
        <ecNumber evidence="3 8">2.1.1.171</ecNumber>
    </recommendedName>
</protein>
<evidence type="ECO:0000313" key="10">
    <source>
        <dbReference type="Proteomes" id="UP001158598"/>
    </source>
</evidence>
<dbReference type="SUPFAM" id="SSF53335">
    <property type="entry name" value="S-adenosyl-L-methionine-dependent methyltransferases"/>
    <property type="match status" value="1"/>
</dbReference>
<evidence type="ECO:0000256" key="3">
    <source>
        <dbReference type="ARBA" id="ARBA00012141"/>
    </source>
</evidence>
<comment type="similarity">
    <text evidence="2 8">Belongs to the methyltransferase superfamily. RsmD family.</text>
</comment>
<dbReference type="CDD" id="cd02440">
    <property type="entry name" value="AdoMet_MTases"/>
    <property type="match status" value="1"/>
</dbReference>
<comment type="function">
    <text evidence="1 8">Specifically methylates the guanine in position 966 of 16S rRNA in the assembled 30S particle.</text>
</comment>
<proteinExistence type="inferred from homology"/>
<name>A0AA35UU58_METCP</name>
<keyword evidence="8" id="KW-0949">S-adenosyl-L-methionine</keyword>
<dbReference type="Pfam" id="PF03602">
    <property type="entry name" value="Cons_hypoth95"/>
    <property type="match status" value="1"/>
</dbReference>
<dbReference type="EC" id="2.1.1.171" evidence="3 8"/>
<evidence type="ECO:0000256" key="5">
    <source>
        <dbReference type="ARBA" id="ARBA00022603"/>
    </source>
</evidence>
<dbReference type="RefSeq" id="WP_010959437.1">
    <property type="nucleotide sequence ID" value="NZ_OX458332.1"/>
</dbReference>
<evidence type="ECO:0000256" key="8">
    <source>
        <dbReference type="PIRNR" id="PIRNR004553"/>
    </source>
</evidence>